<dbReference type="PANTHER" id="PTHR11804:SF79">
    <property type="entry name" value="MITOCHONDRIAL INTERMEDIATE PEPTIDASE"/>
    <property type="match status" value="1"/>
</dbReference>
<dbReference type="InterPro" id="IPR033851">
    <property type="entry name" value="M3A_MIP"/>
</dbReference>
<dbReference type="GO" id="GO:0005739">
    <property type="term" value="C:mitochondrion"/>
    <property type="evidence" value="ECO:0007669"/>
    <property type="project" value="UniProtKB-SubCell"/>
</dbReference>
<keyword evidence="7" id="KW-0809">Transit peptide</keyword>
<dbReference type="Gramene" id="Psat05G0644900-T1">
    <property type="protein sequence ID" value="KAI5411363.1"/>
    <property type="gene ID" value="KIW84_056449"/>
</dbReference>
<comment type="subcellular location">
    <subcellularLocation>
        <location evidence="1">Mitochondrion</location>
    </subcellularLocation>
</comment>
<sequence>IPFLCLKKSTIPYSHSLYYHFPHSDQIECTKTNRTMLRRTLALTVARNKTVQIFRHNLPLLRRRRNFSTTGLYGIPHLKSPNGFQSFVDEAIQRSGELVSYISTKPSASEIMRAMDEISDTVCSVVDSAELCRQTHPNREFVEEADKASMKINEYLHYLNTSHDIYDAVKKAELECHMLSEETQRGIKSLRVDMERGGIHLCPEKLDRVNKLDIEISHLCRKYNENIIIDPGTVDIYPSSRFPKNLHHLVKPIYKSKPSLTKDLLGSKDTLKEKGFRITTDSRTLDSVLQLSSDDEIRKMVYIRGNSVPHANVDVLQRLISARHEQAQIMGCGSYAELAVKPNLASSPKVVMSFLLEMSKMVQEKSTEELKLLSKFKREKCGQAGGDIRPWDEAYYTTMMKSSVYKLDSSVVASYFSLSNCIEGLKVLVKSLFGVICHKIPLAPGESWDPQVLKLCLHHPNEGDLGYLYLDLYSRKGKYPGCAHFAIKGGRRISQTEYQLPIVALVCNFSGSRNPSAVRLNHWEVETLFHEFGHALHSLLSRTDYQHFSGTRTVLDFAEIPSNLFEYYAWDYRVLKTFAKHYSTGDEIPQKLVESMLGAQNMFAATGLQRQIFYALVDQTLFGEQPLPLGGSSSVVAELKRQHTNLEHVDGTHWESRFSHLLNYGAGYYSYLYAKCFAATIWKKVCKEDPLSPIAGSALRTKFLQHGGARDPSAILNDLVPDGICKYYDGGIIPDISSLCEEMEEHQ</sequence>
<dbReference type="AlphaFoldDB" id="A0A9D4X0L3"/>
<evidence type="ECO:0000256" key="3">
    <source>
        <dbReference type="ARBA" id="ARBA00022670"/>
    </source>
</evidence>
<keyword evidence="9" id="KW-0496">Mitochondrion</keyword>
<evidence type="ECO:0000256" key="9">
    <source>
        <dbReference type="ARBA" id="ARBA00023128"/>
    </source>
</evidence>
<evidence type="ECO:0000256" key="6">
    <source>
        <dbReference type="ARBA" id="ARBA00022833"/>
    </source>
</evidence>
<reference evidence="12 13" key="1">
    <citation type="journal article" date="2022" name="Nat. Genet.">
        <title>Improved pea reference genome and pan-genome highlight genomic features and evolutionary characteristics.</title>
        <authorList>
            <person name="Yang T."/>
            <person name="Liu R."/>
            <person name="Luo Y."/>
            <person name="Hu S."/>
            <person name="Wang D."/>
            <person name="Wang C."/>
            <person name="Pandey M.K."/>
            <person name="Ge S."/>
            <person name="Xu Q."/>
            <person name="Li N."/>
            <person name="Li G."/>
            <person name="Huang Y."/>
            <person name="Saxena R.K."/>
            <person name="Ji Y."/>
            <person name="Li M."/>
            <person name="Yan X."/>
            <person name="He Y."/>
            <person name="Liu Y."/>
            <person name="Wang X."/>
            <person name="Xiang C."/>
            <person name="Varshney R.K."/>
            <person name="Ding H."/>
            <person name="Gao S."/>
            <person name="Zong X."/>
        </authorList>
    </citation>
    <scope>NUCLEOTIDE SEQUENCE [LARGE SCALE GENOMIC DNA]</scope>
    <source>
        <strain evidence="12 13">cv. Zhongwan 6</strain>
    </source>
</reference>
<organism evidence="12 13">
    <name type="scientific">Pisum sativum</name>
    <name type="common">Garden pea</name>
    <name type="synonym">Lathyrus oleraceus</name>
    <dbReference type="NCBI Taxonomy" id="3888"/>
    <lineage>
        <taxon>Eukaryota</taxon>
        <taxon>Viridiplantae</taxon>
        <taxon>Streptophyta</taxon>
        <taxon>Embryophyta</taxon>
        <taxon>Tracheophyta</taxon>
        <taxon>Spermatophyta</taxon>
        <taxon>Magnoliopsida</taxon>
        <taxon>eudicotyledons</taxon>
        <taxon>Gunneridae</taxon>
        <taxon>Pentapetalae</taxon>
        <taxon>rosids</taxon>
        <taxon>fabids</taxon>
        <taxon>Fabales</taxon>
        <taxon>Fabaceae</taxon>
        <taxon>Papilionoideae</taxon>
        <taxon>50 kb inversion clade</taxon>
        <taxon>NPAAA clade</taxon>
        <taxon>Hologalegina</taxon>
        <taxon>IRL clade</taxon>
        <taxon>Fabeae</taxon>
        <taxon>Lathyrus</taxon>
    </lineage>
</organism>
<evidence type="ECO:0000256" key="10">
    <source>
        <dbReference type="RuleBase" id="RU003435"/>
    </source>
</evidence>
<dbReference type="CDD" id="cd06457">
    <property type="entry name" value="M3A_MIP"/>
    <property type="match status" value="1"/>
</dbReference>
<dbReference type="GO" id="GO:0006518">
    <property type="term" value="P:peptide metabolic process"/>
    <property type="evidence" value="ECO:0007669"/>
    <property type="project" value="TreeGrafter"/>
</dbReference>
<dbReference type="PANTHER" id="PTHR11804">
    <property type="entry name" value="PROTEASE M3 THIMET OLIGOPEPTIDASE-RELATED"/>
    <property type="match status" value="1"/>
</dbReference>
<evidence type="ECO:0000256" key="2">
    <source>
        <dbReference type="ARBA" id="ARBA00006040"/>
    </source>
</evidence>
<dbReference type="GO" id="GO:0004222">
    <property type="term" value="F:metalloendopeptidase activity"/>
    <property type="evidence" value="ECO:0007669"/>
    <property type="project" value="InterPro"/>
</dbReference>
<feature type="non-terminal residue" evidence="12">
    <location>
        <position position="747"/>
    </location>
</feature>
<dbReference type="FunFam" id="3.40.390.10:FF:000019">
    <property type="entry name" value="Mitochondrial intermediate peptidase, mitochondrial"/>
    <property type="match status" value="1"/>
</dbReference>
<comment type="caution">
    <text evidence="12">The sequence shown here is derived from an EMBL/GenBank/DDBJ whole genome shotgun (WGS) entry which is preliminary data.</text>
</comment>
<dbReference type="InterPro" id="IPR024079">
    <property type="entry name" value="MetalloPept_cat_dom_sf"/>
</dbReference>
<dbReference type="Proteomes" id="UP001058974">
    <property type="component" value="Chromosome 5"/>
</dbReference>
<evidence type="ECO:0000256" key="5">
    <source>
        <dbReference type="ARBA" id="ARBA00022801"/>
    </source>
</evidence>
<keyword evidence="5 10" id="KW-0378">Hydrolase</keyword>
<dbReference type="Gene3D" id="3.40.390.10">
    <property type="entry name" value="Collagenase (Catalytic Domain)"/>
    <property type="match status" value="1"/>
</dbReference>
<gene>
    <name evidence="12" type="ORF">KIW84_056449</name>
</gene>
<dbReference type="InterPro" id="IPR024077">
    <property type="entry name" value="Neurolysin/TOP_dom2"/>
</dbReference>
<dbReference type="InterPro" id="IPR001567">
    <property type="entry name" value="Pept_M3A_M3B_dom"/>
</dbReference>
<evidence type="ECO:0000259" key="11">
    <source>
        <dbReference type="Pfam" id="PF01432"/>
    </source>
</evidence>
<evidence type="ECO:0000256" key="8">
    <source>
        <dbReference type="ARBA" id="ARBA00023049"/>
    </source>
</evidence>
<dbReference type="GO" id="GO:0006508">
    <property type="term" value="P:proteolysis"/>
    <property type="evidence" value="ECO:0007669"/>
    <property type="project" value="UniProtKB-KW"/>
</dbReference>
<dbReference type="EMBL" id="JAMSHJ010000005">
    <property type="protein sequence ID" value="KAI5411363.1"/>
    <property type="molecule type" value="Genomic_DNA"/>
</dbReference>
<evidence type="ECO:0000313" key="12">
    <source>
        <dbReference type="EMBL" id="KAI5411363.1"/>
    </source>
</evidence>
<dbReference type="SUPFAM" id="SSF55486">
    <property type="entry name" value="Metalloproteases ('zincins'), catalytic domain"/>
    <property type="match status" value="1"/>
</dbReference>
<keyword evidence="3 10" id="KW-0645">Protease</keyword>
<feature type="domain" description="Peptidase M3A/M3B catalytic" evidence="11">
    <location>
        <begin position="289"/>
        <end position="718"/>
    </location>
</feature>
<comment type="similarity">
    <text evidence="2 10">Belongs to the peptidase M3 family.</text>
</comment>
<keyword evidence="6 10" id="KW-0862">Zinc</keyword>
<proteinExistence type="inferred from homology"/>
<protein>
    <submittedName>
        <fullName evidence="12">Mitochondrial intermediate peptidase</fullName>
    </submittedName>
</protein>
<keyword evidence="13" id="KW-1185">Reference proteome</keyword>
<name>A0A9D4X0L3_PEA</name>
<evidence type="ECO:0000256" key="1">
    <source>
        <dbReference type="ARBA" id="ARBA00004173"/>
    </source>
</evidence>
<evidence type="ECO:0000313" key="13">
    <source>
        <dbReference type="Proteomes" id="UP001058974"/>
    </source>
</evidence>
<comment type="cofactor">
    <cofactor evidence="10">
        <name>Zn(2+)</name>
        <dbReference type="ChEBI" id="CHEBI:29105"/>
    </cofactor>
    <text evidence="10">Binds 1 zinc ion.</text>
</comment>
<dbReference type="GO" id="GO:0046872">
    <property type="term" value="F:metal ion binding"/>
    <property type="evidence" value="ECO:0007669"/>
    <property type="project" value="UniProtKB-UniRule"/>
</dbReference>
<dbReference type="InterPro" id="IPR045090">
    <property type="entry name" value="Pept_M3A_M3B"/>
</dbReference>
<dbReference type="Gene3D" id="1.10.1370.10">
    <property type="entry name" value="Neurolysin, domain 3"/>
    <property type="match status" value="1"/>
</dbReference>
<keyword evidence="4 10" id="KW-0479">Metal-binding</keyword>
<accession>A0A9D4X0L3</accession>
<evidence type="ECO:0000256" key="4">
    <source>
        <dbReference type="ARBA" id="ARBA00022723"/>
    </source>
</evidence>
<dbReference type="Pfam" id="PF01432">
    <property type="entry name" value="Peptidase_M3"/>
    <property type="match status" value="1"/>
</dbReference>
<evidence type="ECO:0000256" key="7">
    <source>
        <dbReference type="ARBA" id="ARBA00022946"/>
    </source>
</evidence>
<keyword evidence="8 10" id="KW-0482">Metalloprotease</keyword>